<accession>A0ABV1AH21</accession>
<evidence type="ECO:0000313" key="4">
    <source>
        <dbReference type="Proteomes" id="UP001469553"/>
    </source>
</evidence>
<dbReference type="EMBL" id="JAHRIP010089887">
    <property type="protein sequence ID" value="MEQ2316713.1"/>
    <property type="molecule type" value="Genomic_DNA"/>
</dbReference>
<keyword evidence="2" id="KW-0472">Membrane</keyword>
<dbReference type="Proteomes" id="UP001469553">
    <property type="component" value="Unassembled WGS sequence"/>
</dbReference>
<keyword evidence="2" id="KW-1133">Transmembrane helix</keyword>
<keyword evidence="4" id="KW-1185">Reference proteome</keyword>
<proteinExistence type="predicted"/>
<name>A0ABV1AH21_9TELE</name>
<feature type="region of interest" description="Disordered" evidence="1">
    <location>
        <begin position="33"/>
        <end position="55"/>
    </location>
</feature>
<evidence type="ECO:0000256" key="1">
    <source>
        <dbReference type="SAM" id="MobiDB-lite"/>
    </source>
</evidence>
<feature type="non-terminal residue" evidence="3">
    <location>
        <position position="1"/>
    </location>
</feature>
<evidence type="ECO:0000313" key="3">
    <source>
        <dbReference type="EMBL" id="MEQ2316713.1"/>
    </source>
</evidence>
<reference evidence="3 4" key="1">
    <citation type="submission" date="2021-06" db="EMBL/GenBank/DDBJ databases">
        <authorList>
            <person name="Palmer J.M."/>
        </authorList>
    </citation>
    <scope>NUCLEOTIDE SEQUENCE [LARGE SCALE GENOMIC DNA]</scope>
    <source>
        <strain evidence="3 4">AS_MEX2019</strain>
        <tissue evidence="3">Muscle</tissue>
    </source>
</reference>
<feature type="transmembrane region" description="Helical" evidence="2">
    <location>
        <begin position="6"/>
        <end position="27"/>
    </location>
</feature>
<protein>
    <submittedName>
        <fullName evidence="3">Uncharacterized protein</fullName>
    </submittedName>
</protein>
<organism evidence="3 4">
    <name type="scientific">Ameca splendens</name>
    <dbReference type="NCBI Taxonomy" id="208324"/>
    <lineage>
        <taxon>Eukaryota</taxon>
        <taxon>Metazoa</taxon>
        <taxon>Chordata</taxon>
        <taxon>Craniata</taxon>
        <taxon>Vertebrata</taxon>
        <taxon>Euteleostomi</taxon>
        <taxon>Actinopterygii</taxon>
        <taxon>Neopterygii</taxon>
        <taxon>Teleostei</taxon>
        <taxon>Neoteleostei</taxon>
        <taxon>Acanthomorphata</taxon>
        <taxon>Ovalentaria</taxon>
        <taxon>Atherinomorphae</taxon>
        <taxon>Cyprinodontiformes</taxon>
        <taxon>Goodeidae</taxon>
        <taxon>Ameca</taxon>
    </lineage>
</organism>
<comment type="caution">
    <text evidence="3">The sequence shown here is derived from an EMBL/GenBank/DDBJ whole genome shotgun (WGS) entry which is preliminary data.</text>
</comment>
<gene>
    <name evidence="3" type="ORF">AMECASPLE_035384</name>
</gene>
<evidence type="ECO:0000256" key="2">
    <source>
        <dbReference type="SAM" id="Phobius"/>
    </source>
</evidence>
<sequence length="55" mass="5991">NTINLIIPVVAAVVLLGLIGLIGFIIYKKKKNAKRPPPLVENAEAPEETKFLPEP</sequence>
<keyword evidence="2" id="KW-0812">Transmembrane</keyword>